<dbReference type="PRINTS" id="PR00081">
    <property type="entry name" value="GDHRDH"/>
</dbReference>
<dbReference type="RefSeq" id="WP_003634437.1">
    <property type="nucleotide sequence ID" value="NC_013861.1"/>
</dbReference>
<comment type="similarity">
    <text evidence="1 3">Belongs to the short-chain dehydrogenases/reductases (SDR) family.</text>
</comment>
<dbReference type="InterPro" id="IPR020904">
    <property type="entry name" value="Sc_DH/Rdtase_CS"/>
</dbReference>
<dbReference type="eggNOG" id="COG4221">
    <property type="taxonomic scope" value="Bacteria"/>
</dbReference>
<dbReference type="Pfam" id="PF00106">
    <property type="entry name" value="adh_short"/>
    <property type="match status" value="1"/>
</dbReference>
<evidence type="ECO:0000256" key="3">
    <source>
        <dbReference type="RuleBase" id="RU000363"/>
    </source>
</evidence>
<evidence type="ECO:0000313" key="5">
    <source>
        <dbReference type="EMBL" id="CBJ13628.1"/>
    </source>
</evidence>
<dbReference type="Proteomes" id="UP000001060">
    <property type="component" value="Chromosome"/>
</dbReference>
<name>D3HMD9_LEGLN</name>
<feature type="transmembrane region" description="Helical" evidence="4">
    <location>
        <begin position="228"/>
        <end position="250"/>
    </location>
</feature>
<evidence type="ECO:0000256" key="1">
    <source>
        <dbReference type="ARBA" id="ARBA00006484"/>
    </source>
</evidence>
<proteinExistence type="inferred from homology"/>
<dbReference type="GO" id="GO:0016020">
    <property type="term" value="C:membrane"/>
    <property type="evidence" value="ECO:0007669"/>
    <property type="project" value="TreeGrafter"/>
</dbReference>
<dbReference type="KEGG" id="llo:LLO_3175"/>
<keyword evidence="4" id="KW-0472">Membrane</keyword>
<dbReference type="AlphaFoldDB" id="D3HMD9"/>
<dbReference type="InterPro" id="IPR002347">
    <property type="entry name" value="SDR_fam"/>
</dbReference>
<keyword evidence="4" id="KW-0812">Transmembrane</keyword>
<dbReference type="PROSITE" id="PS00061">
    <property type="entry name" value="ADH_SHORT"/>
    <property type="match status" value="1"/>
</dbReference>
<evidence type="ECO:0000256" key="2">
    <source>
        <dbReference type="ARBA" id="ARBA00023002"/>
    </source>
</evidence>
<keyword evidence="2" id="KW-0560">Oxidoreductase</keyword>
<evidence type="ECO:0000256" key="4">
    <source>
        <dbReference type="SAM" id="Phobius"/>
    </source>
</evidence>
<reference evidence="5 6" key="1">
    <citation type="journal article" date="2010" name="PLoS Genet.">
        <title>Analysis of the Legionella longbeachae genome and transcriptome uncovers unique strategies to cause Legionnaires' disease.</title>
        <authorList>
            <person name="Cazalet C."/>
            <person name="Gomez-Valero L."/>
            <person name="Rusniok C."/>
            <person name="Lomma M."/>
            <person name="Dervins-Ravault D."/>
            <person name="Newton H."/>
            <person name="Sansom F."/>
            <person name="Jarraud S."/>
            <person name="Zidane N."/>
            <person name="Ma L."/>
            <person name="Bouchier C."/>
            <person name="Etienne J."/>
            <person name="Hartland E."/>
            <person name="Buchrieser C."/>
        </authorList>
    </citation>
    <scope>NUCLEOTIDE SEQUENCE [LARGE SCALE GENOMIC DNA]</scope>
    <source>
        <strain evidence="5 6">NSW150</strain>
    </source>
</reference>
<sequence length="260" mass="28889">MKKKTQHILITGATGGLGGALAKMYAAPGVQLSLFGRNQDLMEQLIIECHNKGAQVNVYYHEMTDYLHLQETVKQIDEHQPVDLIIANAGIAVYLDDHCNAEKWEDINHLLDVNLKGAISTILPLIDRMRQRGQGHIVLMSSLAAYRGMAVSPAYCASKAALKAYGEALHELLHHQGVKVSVICPGFIQSEMSNKFPASKPFMMTADKAAKIIHKQLQKGKSHIAFPFLLYLGMKILTVIPALFVDFFLYRLGFSVKKNM</sequence>
<dbReference type="InterPro" id="IPR036291">
    <property type="entry name" value="NAD(P)-bd_dom_sf"/>
</dbReference>
<accession>D3HMD9</accession>
<dbReference type="OrthoDB" id="9810734at2"/>
<dbReference type="EMBL" id="FN650140">
    <property type="protein sequence ID" value="CBJ13628.1"/>
    <property type="molecule type" value="Genomic_DNA"/>
</dbReference>
<dbReference type="GO" id="GO:0016491">
    <property type="term" value="F:oxidoreductase activity"/>
    <property type="evidence" value="ECO:0007669"/>
    <property type="project" value="UniProtKB-KW"/>
</dbReference>
<keyword evidence="6" id="KW-1185">Reference proteome</keyword>
<keyword evidence="4" id="KW-1133">Transmembrane helix</keyword>
<dbReference type="PANTHER" id="PTHR44196">
    <property type="entry name" value="DEHYDROGENASE/REDUCTASE SDR FAMILY MEMBER 7B"/>
    <property type="match status" value="1"/>
</dbReference>
<dbReference type="GeneID" id="40927358"/>
<organism evidence="5 6">
    <name type="scientific">Legionella longbeachae serogroup 1 (strain NSW150)</name>
    <dbReference type="NCBI Taxonomy" id="661367"/>
    <lineage>
        <taxon>Bacteria</taxon>
        <taxon>Pseudomonadati</taxon>
        <taxon>Pseudomonadota</taxon>
        <taxon>Gammaproteobacteria</taxon>
        <taxon>Legionellales</taxon>
        <taxon>Legionellaceae</taxon>
        <taxon>Legionella</taxon>
    </lineage>
</organism>
<protein>
    <submittedName>
        <fullName evidence="5">Putative polysaccharide biosynthesis dehydrogenase/reductase protein</fullName>
    </submittedName>
</protein>
<dbReference type="STRING" id="661367.LLO_3175"/>
<evidence type="ECO:0000313" key="6">
    <source>
        <dbReference type="Proteomes" id="UP000001060"/>
    </source>
</evidence>
<gene>
    <name evidence="5" type="ordered locus">LLO_3175</name>
</gene>
<dbReference type="PANTHER" id="PTHR44196:SF1">
    <property type="entry name" value="DEHYDROGENASE_REDUCTASE SDR FAMILY MEMBER 7B"/>
    <property type="match status" value="1"/>
</dbReference>
<dbReference type="SUPFAM" id="SSF51735">
    <property type="entry name" value="NAD(P)-binding Rossmann-fold domains"/>
    <property type="match status" value="1"/>
</dbReference>
<dbReference type="Gene3D" id="3.40.50.720">
    <property type="entry name" value="NAD(P)-binding Rossmann-like Domain"/>
    <property type="match status" value="1"/>
</dbReference>
<dbReference type="HOGENOM" id="CLU_010194_2_1_6"/>
<dbReference type="PRINTS" id="PR00080">
    <property type="entry name" value="SDRFAMILY"/>
</dbReference>